<evidence type="ECO:0000313" key="2">
    <source>
        <dbReference type="Proteomes" id="UP000799766"/>
    </source>
</evidence>
<dbReference type="EMBL" id="MU001674">
    <property type="protein sequence ID" value="KAF2460034.1"/>
    <property type="molecule type" value="Genomic_DNA"/>
</dbReference>
<dbReference type="Proteomes" id="UP000799766">
    <property type="component" value="Unassembled WGS sequence"/>
</dbReference>
<protein>
    <submittedName>
        <fullName evidence="1">Uncharacterized protein</fullName>
    </submittedName>
</protein>
<dbReference type="AlphaFoldDB" id="A0A6A6P831"/>
<name>A0A6A6P831_9PEZI</name>
<dbReference type="OrthoDB" id="6499973at2759"/>
<keyword evidence="2" id="KW-1185">Reference proteome</keyword>
<gene>
    <name evidence="1" type="ORF">BDY21DRAFT_361897</name>
</gene>
<evidence type="ECO:0000313" key="1">
    <source>
        <dbReference type="EMBL" id="KAF2460034.1"/>
    </source>
</evidence>
<reference evidence="1" key="1">
    <citation type="journal article" date="2020" name="Stud. Mycol.">
        <title>101 Dothideomycetes genomes: a test case for predicting lifestyles and emergence of pathogens.</title>
        <authorList>
            <person name="Haridas S."/>
            <person name="Albert R."/>
            <person name="Binder M."/>
            <person name="Bloem J."/>
            <person name="Labutti K."/>
            <person name="Salamov A."/>
            <person name="Andreopoulos B."/>
            <person name="Baker S."/>
            <person name="Barry K."/>
            <person name="Bills G."/>
            <person name="Bluhm B."/>
            <person name="Cannon C."/>
            <person name="Castanera R."/>
            <person name="Culley D."/>
            <person name="Daum C."/>
            <person name="Ezra D."/>
            <person name="Gonzalez J."/>
            <person name="Henrissat B."/>
            <person name="Kuo A."/>
            <person name="Liang C."/>
            <person name="Lipzen A."/>
            <person name="Lutzoni F."/>
            <person name="Magnuson J."/>
            <person name="Mondo S."/>
            <person name="Nolan M."/>
            <person name="Ohm R."/>
            <person name="Pangilinan J."/>
            <person name="Park H.-J."/>
            <person name="Ramirez L."/>
            <person name="Alfaro M."/>
            <person name="Sun H."/>
            <person name="Tritt A."/>
            <person name="Yoshinaga Y."/>
            <person name="Zwiers L.-H."/>
            <person name="Turgeon B."/>
            <person name="Goodwin S."/>
            <person name="Spatafora J."/>
            <person name="Crous P."/>
            <person name="Grigoriev I."/>
        </authorList>
    </citation>
    <scope>NUCLEOTIDE SEQUENCE</scope>
    <source>
        <strain evidence="1">ATCC 16933</strain>
    </source>
</reference>
<accession>A0A6A6P831</accession>
<proteinExistence type="predicted"/>
<organism evidence="1 2">
    <name type="scientific">Lineolata rhizophorae</name>
    <dbReference type="NCBI Taxonomy" id="578093"/>
    <lineage>
        <taxon>Eukaryota</taxon>
        <taxon>Fungi</taxon>
        <taxon>Dikarya</taxon>
        <taxon>Ascomycota</taxon>
        <taxon>Pezizomycotina</taxon>
        <taxon>Dothideomycetes</taxon>
        <taxon>Dothideomycetes incertae sedis</taxon>
        <taxon>Lineolatales</taxon>
        <taxon>Lineolataceae</taxon>
        <taxon>Lineolata</taxon>
    </lineage>
</organism>
<sequence>MSLDDFEIADCQKFLDIFSKWPDPTWGFFVYATYSLSTTEGDDERPSTADMPAPIAPDARFQRVLDKLRAYASAQLLLSKPAPYGQRILDTLRLVPAARLPGASLDDVRAHFRTHIDEVSPEPHVREDKFGPGYSWCLVVDDESLASVEAGPEPLTELPEGTRYRKATVAETGVWVRAVHVGWDGRPKVVAQMGRGKSGQIVWEGSLKVCPRAMMKLWWRAWDGEVTKEFRGADKVYDL</sequence>